<evidence type="ECO:0008006" key="3">
    <source>
        <dbReference type="Google" id="ProtNLM"/>
    </source>
</evidence>
<evidence type="ECO:0000313" key="1">
    <source>
        <dbReference type="EMBL" id="PDX80392.1"/>
    </source>
</evidence>
<name>A0A174B6Q9_9FIRM</name>
<organism evidence="1 2">
    <name type="scientific">Faecalibacterium prausnitzii</name>
    <dbReference type="NCBI Taxonomy" id="853"/>
    <lineage>
        <taxon>Bacteria</taxon>
        <taxon>Bacillati</taxon>
        <taxon>Bacillota</taxon>
        <taxon>Clostridia</taxon>
        <taxon>Eubacteriales</taxon>
        <taxon>Oscillospiraceae</taxon>
        <taxon>Faecalibacterium</taxon>
    </lineage>
</organism>
<proteinExistence type="predicted"/>
<gene>
    <name evidence="1" type="ORF">CGS58_12645</name>
</gene>
<protein>
    <recommendedName>
        <fullName evidence="3">DUF1490 domain-containing protein</fullName>
    </recommendedName>
</protein>
<comment type="caution">
    <text evidence="1">The sequence shown here is derived from an EMBL/GenBank/DDBJ whole genome shotgun (WGS) entry which is preliminary data.</text>
</comment>
<dbReference type="AlphaFoldDB" id="A0A174B6Q9"/>
<dbReference type="RefSeq" id="WP_055190890.1">
    <property type="nucleotide sequence ID" value="NZ_NMTY01000031.1"/>
</dbReference>
<accession>A0A174B6Q9</accession>
<dbReference type="Proteomes" id="UP000220005">
    <property type="component" value="Unassembled WGS sequence"/>
</dbReference>
<evidence type="ECO:0000313" key="2">
    <source>
        <dbReference type="Proteomes" id="UP000220005"/>
    </source>
</evidence>
<dbReference type="EMBL" id="NMTY01000031">
    <property type="protein sequence ID" value="PDX80392.1"/>
    <property type="molecule type" value="Genomic_DNA"/>
</dbReference>
<dbReference type="InterPro" id="IPR046092">
    <property type="entry name" value="DUF6110"/>
</dbReference>
<dbReference type="OrthoDB" id="1932911at2"/>
<dbReference type="Pfam" id="PF19605">
    <property type="entry name" value="DUF6110"/>
    <property type="match status" value="1"/>
</dbReference>
<sequence length="95" mass="9897">MVNMKKIALFAAGTLFGSAGFKLLSSSDAKKVYTQTAAAVLRMKDSTMETVNKVQEQAGDILADAKAINEARAAKAEAAVIEDAAEETASTEAAE</sequence>
<reference evidence="1 2" key="1">
    <citation type="journal article" date="2017" name="Front. Microbiol.">
        <title>New Insights into the Diversity of the Genus Faecalibacterium.</title>
        <authorList>
            <person name="Benevides L."/>
            <person name="Burman S."/>
            <person name="Martin R."/>
            <person name="Robert V."/>
            <person name="Thomas M."/>
            <person name="Miquel S."/>
            <person name="Chain F."/>
            <person name="Sokol H."/>
            <person name="Bermudez-Humaran L.G."/>
            <person name="Morrison M."/>
            <person name="Langella P."/>
            <person name="Azevedo V.A."/>
            <person name="Chatel J.M."/>
            <person name="Soares S."/>
        </authorList>
    </citation>
    <scope>NUCLEOTIDE SEQUENCE [LARGE SCALE GENOMIC DNA]</scope>
    <source>
        <strain evidence="1 2">CNCM I 4575</strain>
    </source>
</reference>